<dbReference type="GO" id="GO:0015628">
    <property type="term" value="P:protein secretion by the type II secretion system"/>
    <property type="evidence" value="ECO:0007669"/>
    <property type="project" value="InterPro"/>
</dbReference>
<dbReference type="Pfam" id="PF07963">
    <property type="entry name" value="N_methyl"/>
    <property type="match status" value="1"/>
</dbReference>
<dbReference type="PROSITE" id="PS00409">
    <property type="entry name" value="PROKAR_NTER_METHYL"/>
    <property type="match status" value="1"/>
</dbReference>
<dbReference type="GO" id="GO:0015627">
    <property type="term" value="C:type II protein secretion system complex"/>
    <property type="evidence" value="ECO:0007669"/>
    <property type="project" value="InterPro"/>
</dbReference>
<gene>
    <name evidence="7" type="ORF">NSA23_01680</name>
</gene>
<dbReference type="AlphaFoldDB" id="A0A9X2MFX8"/>
<keyword evidence="3 6" id="KW-0812">Transmembrane</keyword>
<evidence type="ECO:0000313" key="7">
    <source>
        <dbReference type="EMBL" id="MCR2042818.1"/>
    </source>
</evidence>
<sequence length="133" mass="14960">MLNKYGERLKNNSGFTLLELILVISILGILAAIAVPKISKTKEIAEIVAHNANVKTLESAANMYILDKGVPNGKKKIILNDNNNELKSYIEEVPKIPNSIKKDEHRDYYTVVIKSDGEIEVEPKKRNKENESK</sequence>
<dbReference type="PANTHER" id="PTHR30093:SF44">
    <property type="entry name" value="TYPE II SECRETION SYSTEM CORE PROTEIN G"/>
    <property type="match status" value="1"/>
</dbReference>
<keyword evidence="5 6" id="KW-0472">Membrane</keyword>
<dbReference type="InterPro" id="IPR000983">
    <property type="entry name" value="Bac_GSPG_pilin"/>
</dbReference>
<comment type="subcellular location">
    <subcellularLocation>
        <location evidence="1">Membrane</location>
        <topology evidence="1">Single-pass membrane protein</topology>
    </subcellularLocation>
</comment>
<dbReference type="RefSeq" id="WP_042681627.1">
    <property type="nucleotide sequence ID" value="NZ_CABKTM010000043.1"/>
</dbReference>
<evidence type="ECO:0000256" key="4">
    <source>
        <dbReference type="ARBA" id="ARBA00022989"/>
    </source>
</evidence>
<dbReference type="GO" id="GO:0016020">
    <property type="term" value="C:membrane"/>
    <property type="evidence" value="ECO:0007669"/>
    <property type="project" value="UniProtKB-SubCell"/>
</dbReference>
<dbReference type="Proteomes" id="UP001142078">
    <property type="component" value="Unassembled WGS sequence"/>
</dbReference>
<name>A0A9X2MFX8_9FIRM</name>
<dbReference type="SUPFAM" id="SSF54523">
    <property type="entry name" value="Pili subunits"/>
    <property type="match status" value="1"/>
</dbReference>
<dbReference type="InterPro" id="IPR012902">
    <property type="entry name" value="N_methyl_site"/>
</dbReference>
<proteinExistence type="predicted"/>
<keyword evidence="2" id="KW-0488">Methylation</keyword>
<dbReference type="PRINTS" id="PR00813">
    <property type="entry name" value="BCTERIALGSPG"/>
</dbReference>
<evidence type="ECO:0000256" key="1">
    <source>
        <dbReference type="ARBA" id="ARBA00004167"/>
    </source>
</evidence>
<dbReference type="NCBIfam" id="TIGR02532">
    <property type="entry name" value="IV_pilin_GFxxxE"/>
    <property type="match status" value="1"/>
</dbReference>
<dbReference type="Gene3D" id="3.30.700.10">
    <property type="entry name" value="Glycoprotein, Type 4 Pilin"/>
    <property type="match status" value="1"/>
</dbReference>
<dbReference type="InterPro" id="IPR045584">
    <property type="entry name" value="Pilin-like"/>
</dbReference>
<dbReference type="PANTHER" id="PTHR30093">
    <property type="entry name" value="GENERAL SECRETION PATHWAY PROTEIN G"/>
    <property type="match status" value="1"/>
</dbReference>
<dbReference type="OrthoDB" id="1707789at2"/>
<accession>A0A9X2MFX8</accession>
<dbReference type="EMBL" id="JANJZL010000001">
    <property type="protein sequence ID" value="MCR2042818.1"/>
    <property type="molecule type" value="Genomic_DNA"/>
</dbReference>
<keyword evidence="8" id="KW-1185">Reference proteome</keyword>
<comment type="caution">
    <text evidence="7">The sequence shown here is derived from an EMBL/GenBank/DDBJ whole genome shotgun (WGS) entry which is preliminary data.</text>
</comment>
<keyword evidence="4 6" id="KW-1133">Transmembrane helix</keyword>
<evidence type="ECO:0000313" key="8">
    <source>
        <dbReference type="Proteomes" id="UP001142078"/>
    </source>
</evidence>
<evidence type="ECO:0000256" key="2">
    <source>
        <dbReference type="ARBA" id="ARBA00022481"/>
    </source>
</evidence>
<feature type="transmembrane region" description="Helical" evidence="6">
    <location>
        <begin position="15"/>
        <end position="35"/>
    </location>
</feature>
<evidence type="ECO:0000256" key="6">
    <source>
        <dbReference type="SAM" id="Phobius"/>
    </source>
</evidence>
<reference evidence="7" key="1">
    <citation type="submission" date="2022-07" db="EMBL/GenBank/DDBJ databases">
        <title>Enhanced cultured diversity of the mouse gut microbiota enables custom-made synthetic communities.</title>
        <authorList>
            <person name="Afrizal A."/>
        </authorList>
    </citation>
    <scope>NUCLEOTIDE SEQUENCE</scope>
    <source>
        <strain evidence="7">DSM 29482</strain>
    </source>
</reference>
<evidence type="ECO:0000256" key="5">
    <source>
        <dbReference type="ARBA" id="ARBA00023136"/>
    </source>
</evidence>
<evidence type="ECO:0000256" key="3">
    <source>
        <dbReference type="ARBA" id="ARBA00022692"/>
    </source>
</evidence>
<protein>
    <submittedName>
        <fullName evidence="7">Prepilin-type N-terminal cleavage/methylation domain-containing protein</fullName>
    </submittedName>
</protein>
<organism evidence="7 8">
    <name type="scientific">Anaerosalibacter massiliensis</name>
    <dbReference type="NCBI Taxonomy" id="1347392"/>
    <lineage>
        <taxon>Bacteria</taxon>
        <taxon>Bacillati</taxon>
        <taxon>Bacillota</taxon>
        <taxon>Tissierellia</taxon>
        <taxon>Tissierellales</taxon>
        <taxon>Sporanaerobacteraceae</taxon>
        <taxon>Anaerosalibacter</taxon>
    </lineage>
</organism>